<dbReference type="SUPFAM" id="SSF56968">
    <property type="entry name" value="Lipovitellin-phosvitin complex, beta-sheet shell regions"/>
    <property type="match status" value="2"/>
</dbReference>
<dbReference type="Pfam" id="PF00094">
    <property type="entry name" value="VWD"/>
    <property type="match status" value="1"/>
</dbReference>
<dbReference type="SMART" id="SM01169">
    <property type="entry name" value="DUF1943"/>
    <property type="match status" value="1"/>
</dbReference>
<dbReference type="VEuPathDB" id="VectorBase:HLOH_054045"/>
<keyword evidence="2" id="KW-0758">Storage protein</keyword>
<organism evidence="10">
    <name type="scientific">Haemaphysalis longicornis</name>
    <name type="common">Bush tick</name>
    <dbReference type="NCBI Taxonomy" id="44386"/>
    <lineage>
        <taxon>Eukaryota</taxon>
        <taxon>Metazoa</taxon>
        <taxon>Ecdysozoa</taxon>
        <taxon>Arthropoda</taxon>
        <taxon>Chelicerata</taxon>
        <taxon>Arachnida</taxon>
        <taxon>Acari</taxon>
        <taxon>Parasitiformes</taxon>
        <taxon>Ixodida</taxon>
        <taxon>Ixodoidea</taxon>
        <taxon>Ixodidae</taxon>
        <taxon>Haemaphysalinae</taxon>
        <taxon>Haemaphysalis</taxon>
    </lineage>
</organism>
<dbReference type="InterPro" id="IPR001846">
    <property type="entry name" value="VWF_type-D"/>
</dbReference>
<dbReference type="InterPro" id="IPR050733">
    <property type="entry name" value="Vitellogenin/Apolipophorin"/>
</dbReference>
<protein>
    <submittedName>
        <fullName evidence="10">Vitellogenin-1</fullName>
    </submittedName>
</protein>
<dbReference type="VEuPathDB" id="VectorBase:HLOH_058337"/>
<feature type="chain" id="PRO_5003144816" evidence="7">
    <location>
        <begin position="23"/>
        <end position="1694"/>
    </location>
</feature>
<feature type="domain" description="Vitellogenin" evidence="8">
    <location>
        <begin position="23"/>
        <end position="724"/>
    </location>
</feature>
<feature type="compositionally biased region" description="Polar residues" evidence="6">
    <location>
        <begin position="1100"/>
        <end position="1120"/>
    </location>
</feature>
<dbReference type="GO" id="GO:0005319">
    <property type="term" value="F:lipid transporter activity"/>
    <property type="evidence" value="ECO:0007669"/>
    <property type="project" value="InterPro"/>
</dbReference>
<name>E1CAX9_HAELO</name>
<gene>
    <name evidence="10" type="primary">HlVg-1</name>
</gene>
<evidence type="ECO:0000259" key="9">
    <source>
        <dbReference type="PROSITE" id="PS51233"/>
    </source>
</evidence>
<dbReference type="SUPFAM" id="SSF48431">
    <property type="entry name" value="Lipovitellin-phosvitin complex, superhelical domain"/>
    <property type="match status" value="1"/>
</dbReference>
<keyword evidence="1 7" id="KW-0732">Signal</keyword>
<dbReference type="Gene3D" id="1.25.10.20">
    <property type="entry name" value="Vitellinogen, superhelical"/>
    <property type="match status" value="1"/>
</dbReference>
<evidence type="ECO:0000256" key="1">
    <source>
        <dbReference type="ARBA" id="ARBA00022729"/>
    </source>
</evidence>
<keyword evidence="3 5" id="KW-1015">Disulfide bond</keyword>
<dbReference type="GO" id="GO:0045735">
    <property type="term" value="F:nutrient reservoir activity"/>
    <property type="evidence" value="ECO:0007669"/>
    <property type="project" value="UniProtKB-KW"/>
</dbReference>
<evidence type="ECO:0000256" key="2">
    <source>
        <dbReference type="ARBA" id="ARBA00022761"/>
    </source>
</evidence>
<dbReference type="PANTHER" id="PTHR23345">
    <property type="entry name" value="VITELLOGENIN-RELATED"/>
    <property type="match status" value="1"/>
</dbReference>
<dbReference type="SMART" id="SM00216">
    <property type="entry name" value="VWD"/>
    <property type="match status" value="1"/>
</dbReference>
<evidence type="ECO:0000256" key="7">
    <source>
        <dbReference type="SAM" id="SignalP"/>
    </source>
</evidence>
<feature type="domain" description="VWFD" evidence="9">
    <location>
        <begin position="1401"/>
        <end position="1589"/>
    </location>
</feature>
<evidence type="ECO:0000256" key="5">
    <source>
        <dbReference type="PROSITE-ProRule" id="PRU00557"/>
    </source>
</evidence>
<dbReference type="SMART" id="SM00638">
    <property type="entry name" value="LPD_N"/>
    <property type="match status" value="1"/>
</dbReference>
<comment type="caution">
    <text evidence="5">Lacks conserved residue(s) required for the propagation of feature annotation.</text>
</comment>
<dbReference type="VEuPathDB" id="VectorBase:HLOH_050249"/>
<dbReference type="Pfam" id="PF01347">
    <property type="entry name" value="Vitellogenin_N"/>
    <property type="match status" value="1"/>
</dbReference>
<evidence type="ECO:0000256" key="3">
    <source>
        <dbReference type="ARBA" id="ARBA00023157"/>
    </source>
</evidence>
<dbReference type="OrthoDB" id="160294at2759"/>
<evidence type="ECO:0000313" key="10">
    <source>
        <dbReference type="EMBL" id="BAJ21514.1"/>
    </source>
</evidence>
<reference evidence="10" key="1">
    <citation type="journal article" date="2010" name="J. Insect Physiol.">
        <title>Multiple vitellogenins from the Haemaphysalis longicornis tick are crucial for ovarian development.</title>
        <authorList>
            <person name="Boldbaatar D."/>
            <person name="Umemiya-Shirafuji R."/>
            <person name="Liao M."/>
            <person name="Tanaka T."/>
            <person name="Xuan X."/>
            <person name="Fujisaki K."/>
        </authorList>
    </citation>
    <scope>NUCLEOTIDE SEQUENCE</scope>
</reference>
<dbReference type="PANTHER" id="PTHR23345:SF15">
    <property type="entry name" value="VITELLOGENIN 1-RELATED"/>
    <property type="match status" value="1"/>
</dbReference>
<dbReference type="InterPro" id="IPR015819">
    <property type="entry name" value="Lipid_transp_b-sht_shell"/>
</dbReference>
<sequence length="1694" mass="196838">MRLLLGLAALAAVAVSFTLGNGYEIGREYVYTYYGHMHTVMPGMDQQVAGVVLKSKIVVQAKRDYLMFKVIDMRFDKVHKDVEDFYEHSFNYRTVHELSHFMDKPFTARYDHGKVLNIQVTRGEPLWSINLKKAIVSMFNLDLEGNNAILPRDEAFYADITPSVRSTELPGVYRIYEDGIYGECETLYDIQKTVFPENPFANVLNVTKINNYKNCRNTPHIFFGVRHGSQCVKCDGDKTHPLTSNAAYHYDIRGTRHNFIIERAIADGEIMYSPYTPDGNVIRILLNRTLELVETRDGVTDPVINEDLVTYTKLAFLFSEDHGTKRVVDLKSAHQLVATYGLRGDVDEVGRLFKNIVEWDFSEEELKEAIKKDTLPIKFMEVMYSFVLLDYNQIDDFYHRFVESGSDDHKEIFLDVLTMAGTNPSFMYAKHLIQSKKMTEEEASEVLINMPLHLREPTEILFDEFYRLCEMSYVKDTPSLRGACLKALSSLVYETCIVNYHNTWNDAREDVVCTPDVATKYFNYLVPAYDRDTNMMDKITNIKGCRQLRRQGDAALPGTIRQGQGQQVPGLPAHGCHLVYDNSAFLYPEKVREILLPIYRNWTETHEIRLAAFSVVMRTNPGLYLLKSIAADIVNNEPNTQVITFVYTMFQSFAKSEYPCHFELSQHLRYVIPIIEESDKVKDINEWTYSRILLDSGYEPEYDYGGFTVLSYIMANDSYLPRTLMLKMNDYKNNFNYDTFSLTFDSWGLDHVLDKVYGPHVTGDVSPDTSLWNFFGRKRAIRDISVNKEVKEIDQNLHIVTRDYEEAYVSVRATMFKNEISSFTLNHSMLAPLFNDGGDPFSMIQNFAGEVEDLKVRTYMMGENMSMFLPTELGLPFYLEQKQPIFAHFKNKELKFDVKVAADGKYIEEVGAKFLGHLLYDAHMIETASILLPFEKVSVGVGYDSRSALSVPFNFEAGLSFVDRKFELSSRPQTPHEVFHYEFKPFSFVESFENALPVVHEETRVDVFRPEDLHKFEKEYLHDMLGMGLKVEGHYLETYDFWGSWMDFWYFGDLRQKYYYLTENPMWHPRKFNVMLTPANRDITNEIEIRFDWNFLTPETRGTNSSRPSTPLRSVTQPSRCGTRRARTRQSSTASSCLSGQRERKIVAEMVYTRSRDLLLQTMNFIYVRTPFTVGETDPMKVCFHAGMKFPAPDYLKIANLDLVSDDNAISTNFKINFGKDCKTDQKITMRAIWEHSEEQKHLFETRDLEEPSGKFLKNPYSELWKDCAYHKSNGILWSHTCDELYFDASLLKRLTADIEYENLSKNFVRYMHEIRRHVRYSYFPWLNQLEDFDVTNPEGKARIVANVSTYDDIWDVHVVLPKEDIKYKQAPVPWWFITPRFYALFEYTNLEQYNSMYRHRICDAQGAWIRTFDEVTYELPDTDCYKVLAKDWFRIPTLPHPWNQNQEPQVRKAVQGCSCTRSRSSFCRCPKYTVAIARVNGKKVPVTPDEPFRQFINTGVRDVELFRIVTYNQQPIYRVHSELFGVRVSYDGQGIYIQLAPFYRGKVCGLCGDYNFNQFREFIGPDKCLHHNSTTFGNSYVIPSDNCRAPEYRNPCAYNAGEGCTVMRTVTRDRGEGKQREVCFSLTPLPKCSDSCVETRLMSVDMGFHCLPANDATTKHLLQQATIRPLTEFRRKRQYMKATIYFPESCYRP</sequence>
<dbReference type="Gene3D" id="2.30.230.10">
    <property type="entry name" value="Lipovitellin, beta-sheet shell regions, chain A"/>
    <property type="match status" value="1"/>
</dbReference>
<proteinExistence type="evidence at transcript level"/>
<feature type="region of interest" description="Disordered" evidence="6">
    <location>
        <begin position="1100"/>
        <end position="1135"/>
    </location>
</feature>
<dbReference type="PROSITE" id="PS51211">
    <property type="entry name" value="VITELLOGENIN"/>
    <property type="match status" value="1"/>
</dbReference>
<evidence type="ECO:0000256" key="4">
    <source>
        <dbReference type="ARBA" id="ARBA00023180"/>
    </source>
</evidence>
<dbReference type="InterPro" id="IPR015816">
    <property type="entry name" value="Vitellinogen_b-sht_N"/>
</dbReference>
<keyword evidence="4" id="KW-0325">Glycoprotein</keyword>
<evidence type="ECO:0000259" key="8">
    <source>
        <dbReference type="PROSITE" id="PS51211"/>
    </source>
</evidence>
<dbReference type="SMR" id="E1CAX9"/>
<dbReference type="Pfam" id="PF09172">
    <property type="entry name" value="Vit_open_b-sht"/>
    <property type="match status" value="1"/>
</dbReference>
<feature type="signal peptide" evidence="7">
    <location>
        <begin position="1"/>
        <end position="22"/>
    </location>
</feature>
<feature type="disulfide bond" evidence="5">
    <location>
        <begin position="231"/>
        <end position="234"/>
    </location>
</feature>
<dbReference type="InterPro" id="IPR001747">
    <property type="entry name" value="Vitellogenin_N"/>
</dbReference>
<evidence type="ECO:0000256" key="6">
    <source>
        <dbReference type="SAM" id="MobiDB-lite"/>
    </source>
</evidence>
<dbReference type="EMBL" id="AB359899">
    <property type="protein sequence ID" value="BAJ21514.1"/>
    <property type="molecule type" value="mRNA"/>
</dbReference>
<accession>E1CAX9</accession>
<dbReference type="InterPro" id="IPR011030">
    <property type="entry name" value="Lipovitellin_superhlx_dom"/>
</dbReference>
<dbReference type="PROSITE" id="PS51233">
    <property type="entry name" value="VWFD"/>
    <property type="match status" value="1"/>
</dbReference>
<dbReference type="Gene3D" id="2.20.80.10">
    <property type="entry name" value="Lipovitellin-phosvitin complex, chain A, domain 4"/>
    <property type="match status" value="1"/>
</dbReference>
<dbReference type="InterPro" id="IPR015255">
    <property type="entry name" value="Vitellinogen_open_b-sht"/>
</dbReference>